<dbReference type="AlphaFoldDB" id="A0A3A4ATD2"/>
<dbReference type="OrthoDB" id="9806902at2"/>
<proteinExistence type="predicted"/>
<protein>
    <submittedName>
        <fullName evidence="2">Alpha/beta hydrolase</fullName>
    </submittedName>
</protein>
<dbReference type="Gene3D" id="3.40.50.1820">
    <property type="entry name" value="alpha/beta hydrolase"/>
    <property type="match status" value="1"/>
</dbReference>
<name>A0A3A4ATD2_9ACTN</name>
<reference evidence="2 3" key="1">
    <citation type="submission" date="2018-09" db="EMBL/GenBank/DDBJ databases">
        <title>YIM 75507 draft genome.</title>
        <authorList>
            <person name="Tang S."/>
            <person name="Feng Y."/>
        </authorList>
    </citation>
    <scope>NUCLEOTIDE SEQUENCE [LARGE SCALE GENOMIC DNA]</scope>
    <source>
        <strain evidence="2 3">YIM 75507</strain>
    </source>
</reference>
<keyword evidence="3" id="KW-1185">Reference proteome</keyword>
<dbReference type="SUPFAM" id="SSF53474">
    <property type="entry name" value="alpha/beta-Hydrolases"/>
    <property type="match status" value="1"/>
</dbReference>
<comment type="caution">
    <text evidence="2">The sequence shown here is derived from an EMBL/GenBank/DDBJ whole genome shotgun (WGS) entry which is preliminary data.</text>
</comment>
<evidence type="ECO:0000259" key="1">
    <source>
        <dbReference type="Pfam" id="PF12146"/>
    </source>
</evidence>
<sequence length="286" mass="31090">MTETTCIFPSPDEQAIYAYRWASDAATRRGTVHIAHGAGEHSGRYREVAARLTAAGYTVYAHDHRGHGRSAAPGRLGDPGPSSWRRMIGDMVAILRHIRDVESPHPVILLGHGLGSWAAQHLVLDHSHELDALVLSGTAALDLLPESVFDPAALNAAFAPARTPYDWLTRDESRVDAYAADPACGFTLPPAAVAEILRDAPRLADPAELSRVRPDLPVYVLAGDQDPLHPGLDPLLDRYRKAGLIHLTAALYPGGRHEMLHETNRDEVLTALVTWLDRAVPRPAVP</sequence>
<keyword evidence="2" id="KW-0378">Hydrolase</keyword>
<organism evidence="2 3">
    <name type="scientific">Bailinhaonella thermotolerans</name>
    <dbReference type="NCBI Taxonomy" id="1070861"/>
    <lineage>
        <taxon>Bacteria</taxon>
        <taxon>Bacillati</taxon>
        <taxon>Actinomycetota</taxon>
        <taxon>Actinomycetes</taxon>
        <taxon>Streptosporangiales</taxon>
        <taxon>Streptosporangiaceae</taxon>
        <taxon>Bailinhaonella</taxon>
    </lineage>
</organism>
<gene>
    <name evidence="2" type="ORF">D5H75_14080</name>
</gene>
<dbReference type="InterPro" id="IPR022742">
    <property type="entry name" value="Hydrolase_4"/>
</dbReference>
<dbReference type="InterPro" id="IPR029058">
    <property type="entry name" value="AB_hydrolase_fold"/>
</dbReference>
<evidence type="ECO:0000313" key="2">
    <source>
        <dbReference type="EMBL" id="RJL32633.1"/>
    </source>
</evidence>
<feature type="domain" description="Serine aminopeptidase S33" evidence="1">
    <location>
        <begin position="28"/>
        <end position="264"/>
    </location>
</feature>
<dbReference type="PANTHER" id="PTHR11614">
    <property type="entry name" value="PHOSPHOLIPASE-RELATED"/>
    <property type="match status" value="1"/>
</dbReference>
<dbReference type="InterPro" id="IPR051044">
    <property type="entry name" value="MAG_DAG_Lipase"/>
</dbReference>
<accession>A0A3A4ATD2</accession>
<dbReference type="RefSeq" id="WP_119926882.1">
    <property type="nucleotide sequence ID" value="NZ_QZEY01000004.1"/>
</dbReference>
<dbReference type="Proteomes" id="UP000265768">
    <property type="component" value="Unassembled WGS sequence"/>
</dbReference>
<evidence type="ECO:0000313" key="3">
    <source>
        <dbReference type="Proteomes" id="UP000265768"/>
    </source>
</evidence>
<dbReference type="Pfam" id="PF12146">
    <property type="entry name" value="Hydrolase_4"/>
    <property type="match status" value="1"/>
</dbReference>
<dbReference type="GO" id="GO:0016787">
    <property type="term" value="F:hydrolase activity"/>
    <property type="evidence" value="ECO:0007669"/>
    <property type="project" value="UniProtKB-KW"/>
</dbReference>
<dbReference type="EMBL" id="QZEY01000004">
    <property type="protein sequence ID" value="RJL32633.1"/>
    <property type="molecule type" value="Genomic_DNA"/>
</dbReference>